<feature type="domain" description="Bulb-type lectin" evidence="6">
    <location>
        <begin position="11"/>
        <end position="138"/>
    </location>
</feature>
<comment type="catalytic activity">
    <reaction evidence="5">
        <text>L-seryl-[protein] + ATP = O-phospho-L-seryl-[protein] + ADP + H(+)</text>
        <dbReference type="Rhea" id="RHEA:17989"/>
        <dbReference type="Rhea" id="RHEA-COMP:9863"/>
        <dbReference type="Rhea" id="RHEA-COMP:11604"/>
        <dbReference type="ChEBI" id="CHEBI:15378"/>
        <dbReference type="ChEBI" id="CHEBI:29999"/>
        <dbReference type="ChEBI" id="CHEBI:30616"/>
        <dbReference type="ChEBI" id="CHEBI:83421"/>
        <dbReference type="ChEBI" id="CHEBI:456216"/>
        <dbReference type="EC" id="2.7.11.1"/>
    </reaction>
</comment>
<dbReference type="Proteomes" id="UP000815260">
    <property type="component" value="Chromosome 3D"/>
</dbReference>
<gene>
    <name evidence="7" type="ORF">CFC21_047082</name>
</gene>
<dbReference type="GO" id="GO:0004674">
    <property type="term" value="F:protein serine/threonine kinase activity"/>
    <property type="evidence" value="ECO:0007669"/>
    <property type="project" value="UniProtKB-EC"/>
</dbReference>
<dbReference type="GO" id="GO:0016020">
    <property type="term" value="C:membrane"/>
    <property type="evidence" value="ECO:0007669"/>
    <property type="project" value="UniProtKB-SubCell"/>
</dbReference>
<feature type="non-terminal residue" evidence="7">
    <location>
        <position position="1"/>
    </location>
</feature>
<evidence type="ECO:0000256" key="3">
    <source>
        <dbReference type="ARBA" id="ARBA00023170"/>
    </source>
</evidence>
<dbReference type="CDD" id="cd00028">
    <property type="entry name" value="B_lectin"/>
    <property type="match status" value="1"/>
</dbReference>
<feature type="non-terminal residue" evidence="7">
    <location>
        <position position="167"/>
    </location>
</feature>
<dbReference type="PANTHER" id="PTHR32444">
    <property type="entry name" value="BULB-TYPE LECTIN DOMAIN-CONTAINING PROTEIN"/>
    <property type="match status" value="1"/>
</dbReference>
<evidence type="ECO:0000256" key="5">
    <source>
        <dbReference type="ARBA" id="ARBA00048679"/>
    </source>
</evidence>
<dbReference type="Gene3D" id="2.90.10.10">
    <property type="entry name" value="Bulb-type lectin domain"/>
    <property type="match status" value="1"/>
</dbReference>
<dbReference type="EMBL" id="CM022219">
    <property type="protein sequence ID" value="KAF7036398.1"/>
    <property type="molecule type" value="Genomic_DNA"/>
</dbReference>
<evidence type="ECO:0000256" key="2">
    <source>
        <dbReference type="ARBA" id="ARBA00012513"/>
    </source>
</evidence>
<comment type="caution">
    <text evidence="7">The sequence shown here is derived from an EMBL/GenBank/DDBJ whole genome shotgun (WGS) entry which is preliminary data.</text>
</comment>
<dbReference type="SMART" id="SM00108">
    <property type="entry name" value="B_lectin"/>
    <property type="match status" value="1"/>
</dbReference>
<dbReference type="AlphaFoldDB" id="A0A9R1FXJ2"/>
<dbReference type="GO" id="GO:0051707">
    <property type="term" value="P:response to other organism"/>
    <property type="evidence" value="ECO:0007669"/>
    <property type="project" value="UniProtKB-ARBA"/>
</dbReference>
<dbReference type="PROSITE" id="PS50927">
    <property type="entry name" value="BULB_LECTIN"/>
    <property type="match status" value="1"/>
</dbReference>
<dbReference type="SUPFAM" id="SSF51110">
    <property type="entry name" value="alpha-D-mannose-specific plant lectins"/>
    <property type="match status" value="1"/>
</dbReference>
<sequence>LLLASTACHARDAVTPGRPLAANQMLLSGPNGKFVLVFFTPPGANNTYVGVWYGKVSVRMVVWVTNREHPIPSGDADNHAATLSMSATGTLTIAKGNSAFVWSVKPATALASPTAWKLDNGNLVLADVGGGMAWEGFDYPTDTLLPDMKLGINFVKGRNRTLTAWKS</sequence>
<organism evidence="7">
    <name type="scientific">Triticum aestivum</name>
    <name type="common">Wheat</name>
    <dbReference type="NCBI Taxonomy" id="4565"/>
    <lineage>
        <taxon>Eukaryota</taxon>
        <taxon>Viridiplantae</taxon>
        <taxon>Streptophyta</taxon>
        <taxon>Embryophyta</taxon>
        <taxon>Tracheophyta</taxon>
        <taxon>Spermatophyta</taxon>
        <taxon>Magnoliopsida</taxon>
        <taxon>Liliopsida</taxon>
        <taxon>Poales</taxon>
        <taxon>Poaceae</taxon>
        <taxon>BOP clade</taxon>
        <taxon>Pooideae</taxon>
        <taxon>Triticodae</taxon>
        <taxon>Triticeae</taxon>
        <taxon>Triticinae</taxon>
        <taxon>Triticum</taxon>
    </lineage>
</organism>
<evidence type="ECO:0000256" key="1">
    <source>
        <dbReference type="ARBA" id="ARBA00004479"/>
    </source>
</evidence>
<dbReference type="EC" id="2.7.11.1" evidence="2"/>
<accession>A0A9R1FXJ2</accession>
<keyword evidence="3" id="KW-0675">Receptor</keyword>
<dbReference type="PANTHER" id="PTHR32444:SF183">
    <property type="entry name" value="APPLE DOMAIN-CONTAINING PROTEIN"/>
    <property type="match status" value="1"/>
</dbReference>
<reference evidence="7" key="1">
    <citation type="journal article" date="2017" name="Gigascience">
        <title>The first near-complete assembly of the hexaploid bread wheat genome, Triticum aestivum.</title>
        <authorList>
            <person name="Zimin A.V."/>
            <person name="Puiu D."/>
            <person name="Hall R."/>
            <person name="Kingan S."/>
            <person name="Clavijo B.J."/>
            <person name="Salzberg S.L."/>
        </authorList>
    </citation>
    <scope>NUCLEOTIDE SEQUENCE</scope>
    <source>
        <tissue evidence="7">Leaf</tissue>
    </source>
</reference>
<dbReference type="InterPro" id="IPR001480">
    <property type="entry name" value="Bulb-type_lectin_dom"/>
</dbReference>
<comment type="catalytic activity">
    <reaction evidence="4">
        <text>L-threonyl-[protein] + ATP = O-phospho-L-threonyl-[protein] + ADP + H(+)</text>
        <dbReference type="Rhea" id="RHEA:46608"/>
        <dbReference type="Rhea" id="RHEA-COMP:11060"/>
        <dbReference type="Rhea" id="RHEA-COMP:11605"/>
        <dbReference type="ChEBI" id="CHEBI:15378"/>
        <dbReference type="ChEBI" id="CHEBI:30013"/>
        <dbReference type="ChEBI" id="CHEBI:30616"/>
        <dbReference type="ChEBI" id="CHEBI:61977"/>
        <dbReference type="ChEBI" id="CHEBI:456216"/>
        <dbReference type="EC" id="2.7.11.1"/>
    </reaction>
</comment>
<dbReference type="InterPro" id="IPR036426">
    <property type="entry name" value="Bulb-type_lectin_dom_sf"/>
</dbReference>
<protein>
    <recommendedName>
        <fullName evidence="2">non-specific serine/threonine protein kinase</fullName>
        <ecNumber evidence="2">2.7.11.1</ecNumber>
    </recommendedName>
</protein>
<dbReference type="OrthoDB" id="786095at2759"/>
<evidence type="ECO:0000313" key="7">
    <source>
        <dbReference type="EMBL" id="KAF7036398.1"/>
    </source>
</evidence>
<proteinExistence type="predicted"/>
<evidence type="ECO:0000256" key="4">
    <source>
        <dbReference type="ARBA" id="ARBA00047899"/>
    </source>
</evidence>
<evidence type="ECO:0000259" key="6">
    <source>
        <dbReference type="PROSITE" id="PS50927"/>
    </source>
</evidence>
<comment type="subcellular location">
    <subcellularLocation>
        <location evidence="1">Membrane</location>
        <topology evidence="1">Single-pass type I membrane protein</topology>
    </subcellularLocation>
</comment>
<reference evidence="7" key="2">
    <citation type="submission" date="2020-03" db="EMBL/GenBank/DDBJ databases">
        <title>The second near-complete assembly of the hexaploid bread wheat (Triticum aestivum) genome.</title>
        <authorList>
            <person name="Zimin A.V."/>
            <person name="Puiu D."/>
            <person name="Shumante A."/>
            <person name="Alonge M."/>
            <person name="Salzberg S.L."/>
        </authorList>
    </citation>
    <scope>NUCLEOTIDE SEQUENCE</scope>
    <source>
        <tissue evidence="7">Leaf</tissue>
    </source>
</reference>
<name>A0A9R1FXJ2_WHEAT</name>
<dbReference type="Pfam" id="PF01453">
    <property type="entry name" value="B_lectin"/>
    <property type="match status" value="1"/>
</dbReference>